<dbReference type="Gene3D" id="3.30.1360.30">
    <property type="entry name" value="GAD-like domain"/>
    <property type="match status" value="1"/>
</dbReference>
<dbReference type="EMBL" id="HE650825">
    <property type="protein sequence ID" value="CCF58223.1"/>
    <property type="molecule type" value="Genomic_DNA"/>
</dbReference>
<protein>
    <recommendedName>
        <fullName evidence="7">Aminoacyl-transfer RNA synthetases class-II family profile domain-containing protein</fullName>
    </recommendedName>
</protein>
<dbReference type="InterPro" id="IPR002312">
    <property type="entry name" value="Asp/Asn-tRNA-synth_IIb"/>
</dbReference>
<dbReference type="SUPFAM" id="SSF55681">
    <property type="entry name" value="Class II aaRS and biotin synthetases"/>
    <property type="match status" value="1"/>
</dbReference>
<dbReference type="AlphaFoldDB" id="H2AV23"/>
<dbReference type="PANTHER" id="PTHR22594">
    <property type="entry name" value="ASPARTYL/LYSYL-TRNA SYNTHETASE"/>
    <property type="match status" value="1"/>
</dbReference>
<dbReference type="Pfam" id="PF00152">
    <property type="entry name" value="tRNA-synt_2"/>
    <property type="match status" value="1"/>
</dbReference>
<dbReference type="KEGG" id="kaf:KAFR_0E00690"/>
<dbReference type="InterPro" id="IPR004115">
    <property type="entry name" value="GAD-like_sf"/>
</dbReference>
<dbReference type="InterPro" id="IPR045864">
    <property type="entry name" value="aa-tRNA-synth_II/BPL/LPL"/>
</dbReference>
<keyword evidence="5" id="KW-0648">Protein biosynthesis</keyword>
<organism evidence="8 9">
    <name type="scientific">Kazachstania africana (strain ATCC 22294 / BCRC 22015 / CBS 2517 / CECT 1963 / NBRC 1671 / NRRL Y-8276)</name>
    <name type="common">Yeast</name>
    <name type="synonym">Kluyveromyces africanus</name>
    <dbReference type="NCBI Taxonomy" id="1071382"/>
    <lineage>
        <taxon>Eukaryota</taxon>
        <taxon>Fungi</taxon>
        <taxon>Dikarya</taxon>
        <taxon>Ascomycota</taxon>
        <taxon>Saccharomycotina</taxon>
        <taxon>Saccharomycetes</taxon>
        <taxon>Saccharomycetales</taxon>
        <taxon>Saccharomycetaceae</taxon>
        <taxon>Kazachstania</taxon>
    </lineage>
</organism>
<dbReference type="Pfam" id="PF01336">
    <property type="entry name" value="tRNA_anti-codon"/>
    <property type="match status" value="1"/>
</dbReference>
<dbReference type="NCBIfam" id="TIGR00459">
    <property type="entry name" value="aspS_bact"/>
    <property type="match status" value="1"/>
</dbReference>
<dbReference type="GeneID" id="13882700"/>
<dbReference type="NCBIfam" id="NF001750">
    <property type="entry name" value="PRK00476.1"/>
    <property type="match status" value="1"/>
</dbReference>
<dbReference type="InterPro" id="IPR004364">
    <property type="entry name" value="Aa-tRNA-synt_II"/>
</dbReference>
<evidence type="ECO:0000256" key="2">
    <source>
        <dbReference type="ARBA" id="ARBA00022598"/>
    </source>
</evidence>
<keyword evidence="4" id="KW-0067">ATP-binding</keyword>
<dbReference type="FunCoup" id="H2AV23">
    <property type="interactions" value="673"/>
</dbReference>
<keyword evidence="2" id="KW-0436">Ligase</keyword>
<dbReference type="GO" id="GO:0004815">
    <property type="term" value="F:aspartate-tRNA ligase activity"/>
    <property type="evidence" value="ECO:0007669"/>
    <property type="project" value="EnsemblFungi"/>
</dbReference>
<dbReference type="SUPFAM" id="SSF50249">
    <property type="entry name" value="Nucleic acid-binding proteins"/>
    <property type="match status" value="1"/>
</dbReference>
<keyword evidence="6" id="KW-0030">Aminoacyl-tRNA synthetase</keyword>
<dbReference type="PROSITE" id="PS50862">
    <property type="entry name" value="AA_TRNA_LIGASE_II"/>
    <property type="match status" value="1"/>
</dbReference>
<dbReference type="STRING" id="1071382.H2AV23"/>
<reference evidence="8 9" key="1">
    <citation type="journal article" date="2011" name="Proc. Natl. Acad. Sci. U.S.A.">
        <title>Evolutionary erosion of yeast sex chromosomes by mating-type switching accidents.</title>
        <authorList>
            <person name="Gordon J.L."/>
            <person name="Armisen D."/>
            <person name="Proux-Wera E."/>
            <person name="Oheigeartaigh S.S."/>
            <person name="Byrne K.P."/>
            <person name="Wolfe K.H."/>
        </authorList>
    </citation>
    <scope>NUCLEOTIDE SEQUENCE [LARGE SCALE GENOMIC DNA]</scope>
    <source>
        <strain evidence="9">ATCC 22294 / BCRC 22015 / CBS 2517 / CECT 1963 / NBRC 1671 / NRRL Y-8276</strain>
    </source>
</reference>
<dbReference type="InterPro" id="IPR004365">
    <property type="entry name" value="NA-bd_OB_tRNA"/>
</dbReference>
<keyword evidence="9" id="KW-1185">Reference proteome</keyword>
<evidence type="ECO:0000313" key="9">
    <source>
        <dbReference type="Proteomes" id="UP000005220"/>
    </source>
</evidence>
<dbReference type="InterPro" id="IPR004524">
    <property type="entry name" value="Asp-tRNA-ligase_1"/>
</dbReference>
<keyword evidence="3" id="KW-0547">Nucleotide-binding</keyword>
<dbReference type="GO" id="GO:0070146">
    <property type="term" value="P:mitochondrial aspartyl-tRNA aminoacylation"/>
    <property type="evidence" value="ECO:0007669"/>
    <property type="project" value="EnsemblFungi"/>
</dbReference>
<dbReference type="Proteomes" id="UP000005220">
    <property type="component" value="Chromosome 5"/>
</dbReference>
<dbReference type="GO" id="GO:0005524">
    <property type="term" value="F:ATP binding"/>
    <property type="evidence" value="ECO:0007669"/>
    <property type="project" value="UniProtKB-KW"/>
</dbReference>
<dbReference type="Gene3D" id="3.30.930.10">
    <property type="entry name" value="Bira Bifunctional Protein, Domain 2"/>
    <property type="match status" value="1"/>
</dbReference>
<dbReference type="OrthoDB" id="439710at2759"/>
<dbReference type="eggNOG" id="KOG2411">
    <property type="taxonomic scope" value="Eukaryota"/>
</dbReference>
<evidence type="ECO:0000256" key="6">
    <source>
        <dbReference type="ARBA" id="ARBA00023146"/>
    </source>
</evidence>
<evidence type="ECO:0000259" key="7">
    <source>
        <dbReference type="PROSITE" id="PS50862"/>
    </source>
</evidence>
<sequence length="642" mass="73611">MKLLKGIIQFHSLARLGTSELRERFIFDHVTQTISEIKDCANVTINGWIDKKPKKIGKDLTFGTLRDTNGDKIQLVDGASLLKGLNVEDVVQIQGEVALKRSRDKRNAEYEIKLKKINVLNSTNDRPSQLLEKSLKTASYPQEYRYMQLRLPHQQELLEKRYQVNKTIRSLLDNNNFTEIETPILFKPTPEGAREFLVPTRYSNSQPFFYSLTQSPQQYKQLLMAGGIQRYFQFARCFRDEDLRKDRQPEFTQLDLEMAFASGSDVMDLVESVTKDIWNTFSKKSLHTLNFETQKLTAVKDTNISRLTYKDAMTMYGIDKPDLRAPSLKNIDLSEFHTRGYENVDFPVFEVLILRNAISSEQEYDHDFSFLTSPKNYNNRVPIGVPILNKGDQTMWYERFLSIATFENPHLVNKFLNLRQGDIIFGSTRESSNSIFENPTPLGRLRQLLLGNKKGQKLFYETTGDVITWVVDFPLFSPVLESQKRGTQYPIYLKNQLSSTHHPFTMVKLNDLDLLKDSPLKCLGQHYDLVLNGIELGGGSTRVHDAELQKFIFDKILKVPSSDKLFTHLLNAFQMGTPPHAGFAIGFDRLCAVLFSQESIRDVIAFPKSINGSDLVVKSPATVDEMDLSQYNLEYLKNTSPS</sequence>
<evidence type="ECO:0000256" key="1">
    <source>
        <dbReference type="ARBA" id="ARBA00006303"/>
    </source>
</evidence>
<evidence type="ECO:0000313" key="8">
    <source>
        <dbReference type="EMBL" id="CCF58223.1"/>
    </source>
</evidence>
<dbReference type="GO" id="GO:0005739">
    <property type="term" value="C:mitochondrion"/>
    <property type="evidence" value="ECO:0007669"/>
    <property type="project" value="EnsemblFungi"/>
</dbReference>
<comment type="similarity">
    <text evidence="1">Belongs to the class-II aminoacyl-tRNA synthetase family. Type 1 subfamily.</text>
</comment>
<dbReference type="RefSeq" id="XP_003957358.1">
    <property type="nucleotide sequence ID" value="XM_003957309.1"/>
</dbReference>
<evidence type="ECO:0000256" key="5">
    <source>
        <dbReference type="ARBA" id="ARBA00022917"/>
    </source>
</evidence>
<dbReference type="HOGENOM" id="CLU_014330_4_1_1"/>
<dbReference type="InParanoid" id="H2AV23"/>
<dbReference type="PRINTS" id="PR01042">
    <property type="entry name" value="TRNASYNTHASP"/>
</dbReference>
<dbReference type="Gene3D" id="2.40.50.140">
    <property type="entry name" value="Nucleic acid-binding proteins"/>
    <property type="match status" value="1"/>
</dbReference>
<evidence type="ECO:0000256" key="3">
    <source>
        <dbReference type="ARBA" id="ARBA00022741"/>
    </source>
</evidence>
<dbReference type="InterPro" id="IPR006195">
    <property type="entry name" value="aa-tRNA-synth_II"/>
</dbReference>
<dbReference type="GO" id="GO:0003676">
    <property type="term" value="F:nucleic acid binding"/>
    <property type="evidence" value="ECO:0007669"/>
    <property type="project" value="InterPro"/>
</dbReference>
<evidence type="ECO:0000256" key="4">
    <source>
        <dbReference type="ARBA" id="ARBA00022840"/>
    </source>
</evidence>
<gene>
    <name evidence="8" type="primary">KAFR0E00690</name>
    <name evidence="8" type="ORF">KAFR_0E00690</name>
</gene>
<name>H2AV23_KAZAF</name>
<accession>H2AV23</accession>
<dbReference type="InterPro" id="IPR012340">
    <property type="entry name" value="NA-bd_OB-fold"/>
</dbReference>
<proteinExistence type="inferred from homology"/>
<dbReference type="PANTHER" id="PTHR22594:SF5">
    <property type="entry name" value="ASPARTATE--TRNA LIGASE, MITOCHONDRIAL"/>
    <property type="match status" value="1"/>
</dbReference>
<dbReference type="HAMAP" id="MF_00044">
    <property type="entry name" value="Asp_tRNA_synth_type1"/>
    <property type="match status" value="1"/>
</dbReference>
<feature type="domain" description="Aminoacyl-transfer RNA synthetases class-II family profile" evidence="7">
    <location>
        <begin position="164"/>
        <end position="607"/>
    </location>
</feature>